<dbReference type="AlphaFoldDB" id="A0A8H6IS16"/>
<sequence length="164" mass="18697">MSAPFVFGVRYCETAGNYISIARRCPGFISNVEPYLAPPSHPNDQRFREGAIIDLSRTLKLGFERRKAWVLRVIDAHVEQTGIHLFITDDDILNGRECMEEFVSSEGEDALYEIFESYCDSCKHVACQDAAMCQAVFKRWAINQLDTTDWATLAKRIPWGTAWP</sequence>
<gene>
    <name evidence="1" type="ORF">CSOJ01_13836</name>
</gene>
<proteinExistence type="predicted"/>
<dbReference type="EMBL" id="WIGN01000424">
    <property type="protein sequence ID" value="KAF6793762.1"/>
    <property type="molecule type" value="Genomic_DNA"/>
</dbReference>
<reference evidence="1 2" key="1">
    <citation type="journal article" date="2020" name="Phytopathology">
        <title>Genome Sequence Resources of Colletotrichum truncatum, C. plurivorum, C. musicola, and C. sojae: Four Species Pathogenic to Soybean (Glycine max).</title>
        <authorList>
            <person name="Rogerio F."/>
            <person name="Boufleur T.R."/>
            <person name="Ciampi-Guillardi M."/>
            <person name="Sukno S.A."/>
            <person name="Thon M.R."/>
            <person name="Massola Junior N.S."/>
            <person name="Baroncelli R."/>
        </authorList>
    </citation>
    <scope>NUCLEOTIDE SEQUENCE [LARGE SCALE GENOMIC DNA]</scope>
    <source>
        <strain evidence="1 2">LFN0009</strain>
    </source>
</reference>
<name>A0A8H6IS16_9PEZI</name>
<organism evidence="1 2">
    <name type="scientific">Colletotrichum sojae</name>
    <dbReference type="NCBI Taxonomy" id="2175907"/>
    <lineage>
        <taxon>Eukaryota</taxon>
        <taxon>Fungi</taxon>
        <taxon>Dikarya</taxon>
        <taxon>Ascomycota</taxon>
        <taxon>Pezizomycotina</taxon>
        <taxon>Sordariomycetes</taxon>
        <taxon>Hypocreomycetidae</taxon>
        <taxon>Glomerellales</taxon>
        <taxon>Glomerellaceae</taxon>
        <taxon>Colletotrichum</taxon>
        <taxon>Colletotrichum orchidearum species complex</taxon>
    </lineage>
</organism>
<evidence type="ECO:0000313" key="1">
    <source>
        <dbReference type="EMBL" id="KAF6793762.1"/>
    </source>
</evidence>
<accession>A0A8H6IS16</accession>
<keyword evidence="2" id="KW-1185">Reference proteome</keyword>
<comment type="caution">
    <text evidence="1">The sequence shown here is derived from an EMBL/GenBank/DDBJ whole genome shotgun (WGS) entry which is preliminary data.</text>
</comment>
<protein>
    <submittedName>
        <fullName evidence="1">Uncharacterized protein</fullName>
    </submittedName>
</protein>
<evidence type="ECO:0000313" key="2">
    <source>
        <dbReference type="Proteomes" id="UP000652219"/>
    </source>
</evidence>
<dbReference type="Proteomes" id="UP000652219">
    <property type="component" value="Unassembled WGS sequence"/>
</dbReference>